<dbReference type="EMBL" id="CAFAAC010000014">
    <property type="protein sequence ID" value="CAB4782353.1"/>
    <property type="molecule type" value="Genomic_DNA"/>
</dbReference>
<evidence type="ECO:0000256" key="2">
    <source>
        <dbReference type="ARBA" id="ARBA00022692"/>
    </source>
</evidence>
<evidence type="ECO:0000256" key="1">
    <source>
        <dbReference type="ARBA" id="ARBA00004141"/>
    </source>
</evidence>
<dbReference type="AlphaFoldDB" id="A0A6J7Q9Y1"/>
<keyword evidence="4 5" id="KW-0472">Membrane</keyword>
<evidence type="ECO:0000313" key="9">
    <source>
        <dbReference type="EMBL" id="CAB5014487.1"/>
    </source>
</evidence>
<dbReference type="EMBL" id="CAFBOP010000013">
    <property type="protein sequence ID" value="CAB4983161.1"/>
    <property type="molecule type" value="Genomic_DNA"/>
</dbReference>
<name>A0A6J7Q9Y1_9ZZZZ</name>
<feature type="transmembrane region" description="Helical" evidence="5">
    <location>
        <begin position="234"/>
        <end position="261"/>
    </location>
</feature>
<accession>A0A6J7Q9Y1</accession>
<evidence type="ECO:0000313" key="8">
    <source>
        <dbReference type="EMBL" id="CAB4983161.1"/>
    </source>
</evidence>
<keyword evidence="2 5" id="KW-0812">Transmembrane</keyword>
<dbReference type="EMBL" id="CAFBPP010000011">
    <property type="protein sequence ID" value="CAB5014487.1"/>
    <property type="molecule type" value="Genomic_DNA"/>
</dbReference>
<dbReference type="EMBL" id="CAFBMN010000012">
    <property type="protein sequence ID" value="CAB4900123.1"/>
    <property type="molecule type" value="Genomic_DNA"/>
</dbReference>
<dbReference type="CDD" id="cd16914">
    <property type="entry name" value="EcfT"/>
    <property type="match status" value="1"/>
</dbReference>
<reference evidence="9" key="1">
    <citation type="submission" date="2020-05" db="EMBL/GenBank/DDBJ databases">
        <authorList>
            <person name="Chiriac C."/>
            <person name="Salcher M."/>
            <person name="Ghai R."/>
            <person name="Kavagutti S V."/>
        </authorList>
    </citation>
    <scope>NUCLEOTIDE SEQUENCE</scope>
</reference>
<proteinExistence type="predicted"/>
<dbReference type="PANTHER" id="PTHR33514">
    <property type="entry name" value="PROTEIN ABCI12, CHLOROPLASTIC"/>
    <property type="match status" value="1"/>
</dbReference>
<keyword evidence="3 5" id="KW-1133">Transmembrane helix</keyword>
<evidence type="ECO:0000256" key="5">
    <source>
        <dbReference type="SAM" id="Phobius"/>
    </source>
</evidence>
<feature type="transmembrane region" description="Helical" evidence="5">
    <location>
        <begin position="57"/>
        <end position="79"/>
    </location>
</feature>
<dbReference type="InterPro" id="IPR003339">
    <property type="entry name" value="ABC/ECF_trnsptr_transmembrane"/>
</dbReference>
<sequence length="271" mass="30066">MSPQFHPAVWWLWSLVLAIDLARANSSLSTFISLGFMTVLVLTAAPQSPWSGSFWVALKLGVWIILVRVLISVLVGVPYPGRTIFTLPQLSFPSWMAGIHLGGAVTAERLSITFHEAFVMAGVIACFGVASSLTSPHQILRSIPVMLYEFGVAVVIATTLIPQFVAAVQRIRQAQKLRGQEKKHLRNWQRIAIPLLEESLARALNLAAAMDSRGYGFSRKRSHYRKAPWRFGEYVLALICAITLFTPTWGIYVLLTAPFIVKPHSVLESAR</sequence>
<feature type="transmembrane region" description="Helical" evidence="5">
    <location>
        <begin position="117"/>
        <end position="134"/>
    </location>
</feature>
<feature type="transmembrane region" description="Helical" evidence="5">
    <location>
        <begin position="146"/>
        <end position="168"/>
    </location>
</feature>
<organism evidence="9">
    <name type="scientific">freshwater metagenome</name>
    <dbReference type="NCBI Taxonomy" id="449393"/>
    <lineage>
        <taxon>unclassified sequences</taxon>
        <taxon>metagenomes</taxon>
        <taxon>ecological metagenomes</taxon>
    </lineage>
</organism>
<dbReference type="GO" id="GO:0005886">
    <property type="term" value="C:plasma membrane"/>
    <property type="evidence" value="ECO:0007669"/>
    <property type="project" value="TreeGrafter"/>
</dbReference>
<dbReference type="PANTHER" id="PTHR33514:SF15">
    <property type="entry name" value="COBALT TRANSPORT PROTEIN"/>
    <property type="match status" value="1"/>
</dbReference>
<evidence type="ECO:0000313" key="6">
    <source>
        <dbReference type="EMBL" id="CAB4782353.1"/>
    </source>
</evidence>
<evidence type="ECO:0000313" key="7">
    <source>
        <dbReference type="EMBL" id="CAB4900123.1"/>
    </source>
</evidence>
<feature type="transmembrane region" description="Helical" evidence="5">
    <location>
        <begin position="28"/>
        <end position="45"/>
    </location>
</feature>
<dbReference type="Pfam" id="PF02361">
    <property type="entry name" value="CbiQ"/>
    <property type="match status" value="1"/>
</dbReference>
<comment type="subcellular location">
    <subcellularLocation>
        <location evidence="1">Membrane</location>
        <topology evidence="1">Multi-pass membrane protein</topology>
    </subcellularLocation>
</comment>
<evidence type="ECO:0000256" key="4">
    <source>
        <dbReference type="ARBA" id="ARBA00023136"/>
    </source>
</evidence>
<protein>
    <submittedName>
        <fullName evidence="9">Unannotated protein</fullName>
    </submittedName>
</protein>
<evidence type="ECO:0000256" key="3">
    <source>
        <dbReference type="ARBA" id="ARBA00022989"/>
    </source>
</evidence>
<gene>
    <name evidence="6" type="ORF">UFOPK2967_00385</name>
    <name evidence="7" type="ORF">UFOPK3587_00427</name>
    <name evidence="8" type="ORF">UFOPK3984_00516</name>
    <name evidence="9" type="ORF">UFOPK4114_00450</name>
</gene>